<feature type="compositionally biased region" description="Basic and acidic residues" evidence="7">
    <location>
        <begin position="439"/>
        <end position="449"/>
    </location>
</feature>
<dbReference type="AlphaFoldDB" id="A0A8J6FRT1"/>
<keyword evidence="5" id="KW-0175">Coiled coil</keyword>
<dbReference type="Pfam" id="PF03114">
    <property type="entry name" value="BAR"/>
    <property type="match status" value="1"/>
</dbReference>
<comment type="caution">
    <text evidence="9">The sequence shown here is derived from an EMBL/GenBank/DDBJ whole genome shotgun (WGS) entry which is preliminary data.</text>
</comment>
<keyword evidence="3" id="KW-0728">SH3 domain</keyword>
<dbReference type="GO" id="GO:0097320">
    <property type="term" value="P:plasma membrane tubulation"/>
    <property type="evidence" value="ECO:0007669"/>
    <property type="project" value="TreeGrafter"/>
</dbReference>
<dbReference type="EMBL" id="WNTK01000001">
    <property type="protein sequence ID" value="KAG9491639.1"/>
    <property type="molecule type" value="Genomic_DNA"/>
</dbReference>
<dbReference type="GO" id="GO:0005737">
    <property type="term" value="C:cytoplasm"/>
    <property type="evidence" value="ECO:0007669"/>
    <property type="project" value="UniProtKB-SubCell"/>
</dbReference>
<feature type="compositionally biased region" description="Polar residues" evidence="7">
    <location>
        <begin position="522"/>
        <end position="531"/>
    </location>
</feature>
<feature type="compositionally biased region" description="Basic and acidic residues" evidence="7">
    <location>
        <begin position="459"/>
        <end position="505"/>
    </location>
</feature>
<keyword evidence="4" id="KW-0963">Cytoplasm</keyword>
<dbReference type="SMART" id="SM00721">
    <property type="entry name" value="BAR"/>
    <property type="match status" value="1"/>
</dbReference>
<dbReference type="GO" id="GO:0002102">
    <property type="term" value="C:podosome"/>
    <property type="evidence" value="ECO:0007669"/>
    <property type="project" value="TreeGrafter"/>
</dbReference>
<dbReference type="Pfam" id="PF21532">
    <property type="entry name" value="Bin2_C"/>
    <property type="match status" value="1"/>
</dbReference>
<evidence type="ECO:0000256" key="3">
    <source>
        <dbReference type="ARBA" id="ARBA00022443"/>
    </source>
</evidence>
<comment type="subcellular location">
    <subcellularLocation>
        <location evidence="2">Cytoplasm</location>
    </subcellularLocation>
    <subcellularLocation>
        <location evidence="1">Endomembrane system</location>
    </subcellularLocation>
</comment>
<evidence type="ECO:0000259" key="8">
    <source>
        <dbReference type="PROSITE" id="PS51021"/>
    </source>
</evidence>
<feature type="compositionally biased region" description="Polar residues" evidence="7">
    <location>
        <begin position="367"/>
        <end position="380"/>
    </location>
</feature>
<dbReference type="OrthoDB" id="446293at2759"/>
<evidence type="ECO:0000256" key="1">
    <source>
        <dbReference type="ARBA" id="ARBA00004308"/>
    </source>
</evidence>
<dbReference type="GO" id="GO:0006911">
    <property type="term" value="P:phagocytosis, engulfment"/>
    <property type="evidence" value="ECO:0007669"/>
    <property type="project" value="TreeGrafter"/>
</dbReference>
<feature type="compositionally biased region" description="Polar residues" evidence="7">
    <location>
        <begin position="294"/>
        <end position="308"/>
    </location>
</feature>
<dbReference type="PRINTS" id="PR01251">
    <property type="entry name" value="AMPHIPHYSIN"/>
</dbReference>
<dbReference type="GO" id="GO:0005543">
    <property type="term" value="F:phospholipid binding"/>
    <property type="evidence" value="ECO:0007669"/>
    <property type="project" value="TreeGrafter"/>
</dbReference>
<dbReference type="Gene3D" id="1.20.1270.60">
    <property type="entry name" value="Arfaptin homology (AH) domain/BAR domain"/>
    <property type="match status" value="1"/>
</dbReference>
<evidence type="ECO:0000256" key="6">
    <source>
        <dbReference type="ARBA" id="ARBA00023136"/>
    </source>
</evidence>
<evidence type="ECO:0000256" key="2">
    <source>
        <dbReference type="ARBA" id="ARBA00004496"/>
    </source>
</evidence>
<dbReference type="GO" id="GO:0012505">
    <property type="term" value="C:endomembrane system"/>
    <property type="evidence" value="ECO:0007669"/>
    <property type="project" value="UniProtKB-SubCell"/>
</dbReference>
<keyword evidence="6" id="KW-0472">Membrane</keyword>
<evidence type="ECO:0000313" key="9">
    <source>
        <dbReference type="EMBL" id="KAG9491639.1"/>
    </source>
</evidence>
<accession>A0A8J6FRT1</accession>
<feature type="compositionally biased region" description="Basic and acidic residues" evidence="7">
    <location>
        <begin position="356"/>
        <end position="366"/>
    </location>
</feature>
<dbReference type="InterPro" id="IPR003005">
    <property type="entry name" value="Amphiphysin"/>
</dbReference>
<name>A0A8J6FRT1_ELECQ</name>
<sequence length="582" mass="65354">MAETKQGGAGVFARNVQKRFSRAQEKILQKLGRTIETKDELFEQCADEFNKQQYEGNRLYKDLKATFSAVKAMHESSKRLSETLQAIYKPDWGGCDGLNAIVKNNDLLWSDYEEKLADQAVHIMENYMSQFPEMKERIAKRERKLVDYDSARHHLEALQSAKKKDEAKTVKAEEEFNKAQMIFEDLNKELREELPVLYNSRIGCYVTIFQNISNLRDVFYKEMSKLNHDLYEVMSQLEKQHSNKVFVVKGVKSKRNSLVISSPISSSSSFFMASIDPGTSVPVSEKGSLDETSDANSISSTSNETQDSSTDEKNSTSTEEVTHKESHNIPDAEQLEESVSQNTKEFVQNDTSTPKETADLEGKLESDSNCDPKQLSQERQVATDEKVPENVTQENADIITHSGTEDKTNTDTPSQSSEIVSKEEANAGSYESKQIGNEGIKDGVSKKGIDSVQECFSESPKRDSGASENGKENDNFREDNKDDAKDKIKSDQHQVRMEGLREELPTKCNNVSEGNDTERQTKPLSYSQNPHQPCPVDEVKNPSEEPSSSVPHACQPGPTDDNESSGRLQNESGKKDEMITQL</sequence>
<dbReference type="InterPro" id="IPR048886">
    <property type="entry name" value="Bin2_C"/>
</dbReference>
<reference evidence="9" key="1">
    <citation type="thesis" date="2020" institute="ProQuest LLC" country="789 East Eisenhower Parkway, Ann Arbor, MI, USA">
        <title>Comparative Genomics and Chromosome Evolution.</title>
        <authorList>
            <person name="Mudd A.B."/>
        </authorList>
    </citation>
    <scope>NUCLEOTIDE SEQUENCE</scope>
    <source>
        <strain evidence="9">HN-11 Male</strain>
        <tissue evidence="9">Kidney and liver</tissue>
    </source>
</reference>
<evidence type="ECO:0000256" key="7">
    <source>
        <dbReference type="SAM" id="MobiDB-lite"/>
    </source>
</evidence>
<dbReference type="FunFam" id="1.20.1270.60:FF:000013">
    <property type="entry name" value="Amphiphysin isoform 2"/>
    <property type="match status" value="1"/>
</dbReference>
<keyword evidence="10" id="KW-1185">Reference proteome</keyword>
<evidence type="ECO:0000256" key="5">
    <source>
        <dbReference type="ARBA" id="ARBA00023054"/>
    </source>
</evidence>
<feature type="compositionally biased region" description="Basic and acidic residues" evidence="7">
    <location>
        <begin position="310"/>
        <end position="330"/>
    </location>
</feature>
<feature type="compositionally biased region" description="Polar residues" evidence="7">
    <location>
        <begin position="410"/>
        <end position="419"/>
    </location>
</feature>
<feature type="region of interest" description="Disordered" evidence="7">
    <location>
        <begin position="281"/>
        <end position="582"/>
    </location>
</feature>
<feature type="compositionally biased region" description="Basic and acidic residues" evidence="7">
    <location>
        <begin position="572"/>
        <end position="582"/>
    </location>
</feature>
<dbReference type="Proteomes" id="UP000770717">
    <property type="component" value="Unassembled WGS sequence"/>
</dbReference>
<dbReference type="InterPro" id="IPR004148">
    <property type="entry name" value="BAR_dom"/>
</dbReference>
<dbReference type="SUPFAM" id="SSF103657">
    <property type="entry name" value="BAR/IMD domain-like"/>
    <property type="match status" value="1"/>
</dbReference>
<gene>
    <name evidence="9" type="ORF">GDO78_000248</name>
</gene>
<evidence type="ECO:0000256" key="4">
    <source>
        <dbReference type="ARBA" id="ARBA00022490"/>
    </source>
</evidence>
<dbReference type="PROSITE" id="PS51021">
    <property type="entry name" value="BAR"/>
    <property type="match status" value="1"/>
</dbReference>
<dbReference type="PANTHER" id="PTHR46514">
    <property type="entry name" value="AMPHIPHYSIN"/>
    <property type="match status" value="1"/>
</dbReference>
<proteinExistence type="predicted"/>
<evidence type="ECO:0000313" key="10">
    <source>
        <dbReference type="Proteomes" id="UP000770717"/>
    </source>
</evidence>
<dbReference type="GO" id="GO:0071800">
    <property type="term" value="P:podosome assembly"/>
    <property type="evidence" value="ECO:0007669"/>
    <property type="project" value="TreeGrafter"/>
</dbReference>
<dbReference type="GO" id="GO:0001891">
    <property type="term" value="C:phagocytic cup"/>
    <property type="evidence" value="ECO:0007669"/>
    <property type="project" value="TreeGrafter"/>
</dbReference>
<feature type="domain" description="BAR" evidence="8">
    <location>
        <begin position="27"/>
        <end position="243"/>
    </location>
</feature>
<feature type="compositionally biased region" description="Polar residues" evidence="7">
    <location>
        <begin position="337"/>
        <end position="355"/>
    </location>
</feature>
<dbReference type="PANTHER" id="PTHR46514:SF1">
    <property type="entry name" value="BRIDGING INTEGRATOR 2"/>
    <property type="match status" value="1"/>
</dbReference>
<protein>
    <recommendedName>
        <fullName evidence="8">BAR domain-containing protein</fullName>
    </recommendedName>
</protein>
<organism evidence="9 10">
    <name type="scientific">Eleutherodactylus coqui</name>
    <name type="common">Puerto Rican coqui</name>
    <dbReference type="NCBI Taxonomy" id="57060"/>
    <lineage>
        <taxon>Eukaryota</taxon>
        <taxon>Metazoa</taxon>
        <taxon>Chordata</taxon>
        <taxon>Craniata</taxon>
        <taxon>Vertebrata</taxon>
        <taxon>Euteleostomi</taxon>
        <taxon>Amphibia</taxon>
        <taxon>Batrachia</taxon>
        <taxon>Anura</taxon>
        <taxon>Neobatrachia</taxon>
        <taxon>Hyloidea</taxon>
        <taxon>Eleutherodactylidae</taxon>
        <taxon>Eleutherodactylinae</taxon>
        <taxon>Eleutherodactylus</taxon>
        <taxon>Eleutherodactylus</taxon>
    </lineage>
</organism>
<dbReference type="InterPro" id="IPR027267">
    <property type="entry name" value="AH/BAR_dom_sf"/>
</dbReference>